<feature type="compositionally biased region" description="Basic and acidic residues" evidence="1">
    <location>
        <begin position="89"/>
        <end position="99"/>
    </location>
</feature>
<proteinExistence type="predicted"/>
<dbReference type="AlphaFoldDB" id="A0A1V3WN29"/>
<dbReference type="PANTHER" id="PTHR43081:SF1">
    <property type="entry name" value="ADENYLATE CYCLASE, TERMINAL-DIFFERENTIATION SPECIFIC"/>
    <property type="match status" value="1"/>
</dbReference>
<dbReference type="Gene3D" id="3.30.70.1230">
    <property type="entry name" value="Nucleotide cyclase"/>
    <property type="match status" value="1"/>
</dbReference>
<feature type="region of interest" description="Disordered" evidence="1">
    <location>
        <begin position="233"/>
        <end position="263"/>
    </location>
</feature>
<dbReference type="GO" id="GO:0016849">
    <property type="term" value="F:phosphorus-oxygen lyase activity"/>
    <property type="evidence" value="ECO:0007669"/>
    <property type="project" value="UniProtKB-ARBA"/>
</dbReference>
<accession>A0A1V3WN29</accession>
<dbReference type="PANTHER" id="PTHR43081">
    <property type="entry name" value="ADENYLATE CYCLASE, TERMINAL-DIFFERENTIATION SPECIFIC-RELATED"/>
    <property type="match status" value="1"/>
</dbReference>
<evidence type="ECO:0000313" key="3">
    <source>
        <dbReference type="Proteomes" id="UP000188532"/>
    </source>
</evidence>
<feature type="region of interest" description="Disordered" evidence="1">
    <location>
        <begin position="80"/>
        <end position="99"/>
    </location>
</feature>
<dbReference type="InterPro" id="IPR029787">
    <property type="entry name" value="Nucleotide_cyclase"/>
</dbReference>
<dbReference type="GO" id="GO:0009975">
    <property type="term" value="F:cyclase activity"/>
    <property type="evidence" value="ECO:0007669"/>
    <property type="project" value="UniProtKB-ARBA"/>
</dbReference>
<dbReference type="EMBL" id="MVBN01000008">
    <property type="protein sequence ID" value="OOK68383.1"/>
    <property type="molecule type" value="Genomic_DNA"/>
</dbReference>
<dbReference type="Proteomes" id="UP000188532">
    <property type="component" value="Unassembled WGS sequence"/>
</dbReference>
<protein>
    <submittedName>
        <fullName evidence="2">LuxR family transcriptional regulator domain protein</fullName>
    </submittedName>
</protein>
<organism evidence="2 3">
    <name type="scientific">Mycobacterium kansasii</name>
    <dbReference type="NCBI Taxonomy" id="1768"/>
    <lineage>
        <taxon>Bacteria</taxon>
        <taxon>Bacillati</taxon>
        <taxon>Actinomycetota</taxon>
        <taxon>Actinomycetes</taxon>
        <taxon>Mycobacteriales</taxon>
        <taxon>Mycobacteriaceae</taxon>
        <taxon>Mycobacterium</taxon>
    </lineage>
</organism>
<comment type="caution">
    <text evidence="2">The sequence shown here is derived from an EMBL/GenBank/DDBJ whole genome shotgun (WGS) entry which is preliminary data.</text>
</comment>
<gene>
    <name evidence="2" type="ORF">BZL29_6751</name>
</gene>
<dbReference type="SUPFAM" id="SSF55073">
    <property type="entry name" value="Nucleotide cyclase"/>
    <property type="match status" value="1"/>
</dbReference>
<dbReference type="InterPro" id="IPR050697">
    <property type="entry name" value="Adenylyl/Guanylyl_Cyclase_3/4"/>
</dbReference>
<sequence>MGGGDAMTAAAPSGSVTFLLTDVQGSTRRWEADADAMRAALDAHDRVLRNAIDAHGGFLFKHTGDGVCATFASLKAVVQEGPESAGATGRDRQAERRDRPGQVVRAWWHVIGANLAGPGVLDGHVRRHRHRPQADVRLVLRGGIRAKSPRSPAIRNPEIGQGYYAAAPGIARICDRVSHTHIMLVNPIDKGLLTADPEVLNGAVAVTNTGVDEACRCVFRTCSLALRACRPGQPGSRGVENTAPGFGRQAWRADPTRTATKSG</sequence>
<name>A0A1V3WN29_MYCKA</name>
<reference evidence="2 3" key="1">
    <citation type="submission" date="2017-02" db="EMBL/GenBank/DDBJ databases">
        <title>Complete genome sequences of Mycobacterium kansasii strains isolated from rhesus macaques.</title>
        <authorList>
            <person name="Panda A."/>
            <person name="Nagaraj S."/>
            <person name="Zhao X."/>
            <person name="Tettelin H."/>
            <person name="Detolla L.J."/>
        </authorList>
    </citation>
    <scope>NUCLEOTIDE SEQUENCE [LARGE SCALE GENOMIC DNA]</scope>
    <source>
        <strain evidence="2 3">11-3469</strain>
    </source>
</reference>
<evidence type="ECO:0000256" key="1">
    <source>
        <dbReference type="SAM" id="MobiDB-lite"/>
    </source>
</evidence>
<evidence type="ECO:0000313" key="2">
    <source>
        <dbReference type="EMBL" id="OOK68383.1"/>
    </source>
</evidence>